<feature type="domain" description="Sulfotransferase" evidence="4">
    <location>
        <begin position="86"/>
        <end position="360"/>
    </location>
</feature>
<keyword evidence="1 3" id="KW-0808">Transferase</keyword>
<sequence>MSTPYKYGLSILIFFVALALFSSYRIHQGLSVKEYRRFQIIPDAAATKNFEDSSASSLQHNTTWRAKMWEELIKSCQNKTKTRRLPKIIGIGVEKCGTHALMQFLIPHPLIRIARRIECHFFDAKPGGSVEDYLKLMPEVEEDIFIMEKTPAYFNFRSPSIPADIKKIVPDVKLLLVLCDPVERVLSDFYQQWIMFNKTNQSQREFGYKTVDEYLDVYLPRVQKTIGDFNEENRLLQEEKIFKLFREDHLSHILTTGFYALHLQRWFKHFNETNLMIIDSGAMIKHPGAVIESAQRFLHLPMVLLKEDYVLDEESGYFCYKDWRNENKLKCLPSDKQRTRNGQKALSPDAANTLQKFFESHNKALFKMLNRTFWA</sequence>
<organism evidence="5 6">
    <name type="scientific">Clavelina lepadiformis</name>
    <name type="common">Light-bulb sea squirt</name>
    <name type="synonym">Ascidia lepadiformis</name>
    <dbReference type="NCBI Taxonomy" id="159417"/>
    <lineage>
        <taxon>Eukaryota</taxon>
        <taxon>Metazoa</taxon>
        <taxon>Chordata</taxon>
        <taxon>Tunicata</taxon>
        <taxon>Ascidiacea</taxon>
        <taxon>Aplousobranchia</taxon>
        <taxon>Clavelinidae</taxon>
        <taxon>Clavelina</taxon>
    </lineage>
</organism>
<dbReference type="InterPro" id="IPR000863">
    <property type="entry name" value="Sulfotransferase_dom"/>
</dbReference>
<dbReference type="EMBL" id="CAWYQH010000152">
    <property type="protein sequence ID" value="CAK8695851.1"/>
    <property type="molecule type" value="Genomic_DNA"/>
</dbReference>
<evidence type="ECO:0000256" key="2">
    <source>
        <dbReference type="ARBA" id="ARBA00023180"/>
    </source>
</evidence>
<evidence type="ECO:0000313" key="6">
    <source>
        <dbReference type="Proteomes" id="UP001642483"/>
    </source>
</evidence>
<dbReference type="SUPFAM" id="SSF52540">
    <property type="entry name" value="P-loop containing nucleoside triphosphate hydrolases"/>
    <property type="match status" value="1"/>
</dbReference>
<comment type="similarity">
    <text evidence="3">Belongs to the sulfotransferase 1 family.</text>
</comment>
<evidence type="ECO:0000256" key="1">
    <source>
        <dbReference type="ARBA" id="ARBA00022679"/>
    </source>
</evidence>
<dbReference type="EC" id="2.8.2.-" evidence="3"/>
<dbReference type="Proteomes" id="UP001642483">
    <property type="component" value="Unassembled WGS sequence"/>
</dbReference>
<evidence type="ECO:0000259" key="4">
    <source>
        <dbReference type="Pfam" id="PF00685"/>
    </source>
</evidence>
<evidence type="ECO:0000256" key="3">
    <source>
        <dbReference type="RuleBase" id="RU361155"/>
    </source>
</evidence>
<keyword evidence="2" id="KW-0325">Glycoprotein</keyword>
<name>A0ABP0GY25_CLALP</name>
<protein>
    <recommendedName>
        <fullName evidence="3">Sulfotransferase</fullName>
        <ecNumber evidence="3">2.8.2.-</ecNumber>
    </recommendedName>
</protein>
<keyword evidence="6" id="KW-1185">Reference proteome</keyword>
<dbReference type="Gene3D" id="3.40.50.300">
    <property type="entry name" value="P-loop containing nucleotide triphosphate hydrolases"/>
    <property type="match status" value="1"/>
</dbReference>
<dbReference type="PANTHER" id="PTHR10605">
    <property type="entry name" value="HEPARAN SULFATE SULFOTRANSFERASE"/>
    <property type="match status" value="1"/>
</dbReference>
<dbReference type="InterPro" id="IPR037359">
    <property type="entry name" value="NST/OST"/>
</dbReference>
<gene>
    <name evidence="5" type="ORF">CVLEPA_LOCUS29066</name>
</gene>
<proteinExistence type="inferred from homology"/>
<dbReference type="InterPro" id="IPR027417">
    <property type="entry name" value="P-loop_NTPase"/>
</dbReference>
<comment type="caution">
    <text evidence="5">The sequence shown here is derived from an EMBL/GenBank/DDBJ whole genome shotgun (WGS) entry which is preliminary data.</text>
</comment>
<evidence type="ECO:0000313" key="5">
    <source>
        <dbReference type="EMBL" id="CAK8695851.1"/>
    </source>
</evidence>
<accession>A0ABP0GY25</accession>
<dbReference type="Pfam" id="PF00685">
    <property type="entry name" value="Sulfotransfer_1"/>
    <property type="match status" value="1"/>
</dbReference>
<dbReference type="PANTHER" id="PTHR10605:SF72">
    <property type="entry name" value="HEPARAN SULFATE 3-O SULFOTRANSFERASE-B, ISOFORM A"/>
    <property type="match status" value="1"/>
</dbReference>
<reference evidence="5 6" key="1">
    <citation type="submission" date="2024-02" db="EMBL/GenBank/DDBJ databases">
        <authorList>
            <person name="Daric V."/>
            <person name="Darras S."/>
        </authorList>
    </citation>
    <scope>NUCLEOTIDE SEQUENCE [LARGE SCALE GENOMIC DNA]</scope>
</reference>